<sequence>MRDSVCADHCRDVATAACFRASSSSAGCRSLPLIILPRRRSSLMCYPRFTAQDLKKWAPVPPNQLNFLCVGDHQQADLAAAQLDCPLPPPPAPRPA</sequence>
<accession>A0A0A9GHQ4</accession>
<proteinExistence type="predicted"/>
<dbReference type="AlphaFoldDB" id="A0A0A9GHQ4"/>
<organism evidence="1">
    <name type="scientific">Arundo donax</name>
    <name type="common">Giant reed</name>
    <name type="synonym">Donax arundinaceus</name>
    <dbReference type="NCBI Taxonomy" id="35708"/>
    <lineage>
        <taxon>Eukaryota</taxon>
        <taxon>Viridiplantae</taxon>
        <taxon>Streptophyta</taxon>
        <taxon>Embryophyta</taxon>
        <taxon>Tracheophyta</taxon>
        <taxon>Spermatophyta</taxon>
        <taxon>Magnoliopsida</taxon>
        <taxon>Liliopsida</taxon>
        <taxon>Poales</taxon>
        <taxon>Poaceae</taxon>
        <taxon>PACMAD clade</taxon>
        <taxon>Arundinoideae</taxon>
        <taxon>Arundineae</taxon>
        <taxon>Arundo</taxon>
    </lineage>
</organism>
<protein>
    <submittedName>
        <fullName evidence="1">Uncharacterized protein</fullName>
    </submittedName>
</protein>
<evidence type="ECO:0000313" key="1">
    <source>
        <dbReference type="EMBL" id="JAE20208.1"/>
    </source>
</evidence>
<dbReference type="EMBL" id="GBRH01177688">
    <property type="protein sequence ID" value="JAE20208.1"/>
    <property type="molecule type" value="Transcribed_RNA"/>
</dbReference>
<reference evidence="1" key="2">
    <citation type="journal article" date="2015" name="Data Brief">
        <title>Shoot transcriptome of the giant reed, Arundo donax.</title>
        <authorList>
            <person name="Barrero R.A."/>
            <person name="Guerrero F.D."/>
            <person name="Moolhuijzen P."/>
            <person name="Goolsby J.A."/>
            <person name="Tidwell J."/>
            <person name="Bellgard S.E."/>
            <person name="Bellgard M.I."/>
        </authorList>
    </citation>
    <scope>NUCLEOTIDE SEQUENCE</scope>
    <source>
        <tissue evidence="1">Shoot tissue taken approximately 20 cm above the soil surface</tissue>
    </source>
</reference>
<reference evidence="1" key="1">
    <citation type="submission" date="2014-09" db="EMBL/GenBank/DDBJ databases">
        <authorList>
            <person name="Magalhaes I.L.F."/>
            <person name="Oliveira U."/>
            <person name="Santos F.R."/>
            <person name="Vidigal T.H.D.A."/>
            <person name="Brescovit A.D."/>
            <person name="Santos A.J."/>
        </authorList>
    </citation>
    <scope>NUCLEOTIDE SEQUENCE</scope>
    <source>
        <tissue evidence="1">Shoot tissue taken approximately 20 cm above the soil surface</tissue>
    </source>
</reference>
<name>A0A0A9GHQ4_ARUDO</name>